<dbReference type="SMART" id="SM00028">
    <property type="entry name" value="TPR"/>
    <property type="match status" value="2"/>
</dbReference>
<dbReference type="InterPro" id="IPR056681">
    <property type="entry name" value="DUF7779"/>
</dbReference>
<comment type="caution">
    <text evidence="4">The sequence shown here is derived from an EMBL/GenBank/DDBJ whole genome shotgun (WGS) entry which is preliminary data.</text>
</comment>
<name>A0AAU9XTG2_9CNID</name>
<evidence type="ECO:0000313" key="5">
    <source>
        <dbReference type="Proteomes" id="UP001159428"/>
    </source>
</evidence>
<keyword evidence="2" id="KW-0812">Transmembrane</keyword>
<dbReference type="Pfam" id="PF15112">
    <property type="entry name" value="DUF4559"/>
    <property type="match status" value="1"/>
</dbReference>
<dbReference type="InterPro" id="IPR011990">
    <property type="entry name" value="TPR-like_helical_dom_sf"/>
</dbReference>
<accession>A0AAU9XTG2</accession>
<dbReference type="InterPro" id="IPR027417">
    <property type="entry name" value="P-loop_NTPase"/>
</dbReference>
<dbReference type="Pfam" id="PF25000">
    <property type="entry name" value="DUF7779"/>
    <property type="match status" value="1"/>
</dbReference>
<dbReference type="InterPro" id="IPR019734">
    <property type="entry name" value="TPR_rpt"/>
</dbReference>
<dbReference type="PANTHER" id="PTHR35083">
    <property type="entry name" value="RGD1565685 PROTEIN"/>
    <property type="match status" value="1"/>
</dbReference>
<feature type="domain" description="DUF7779" evidence="3">
    <location>
        <begin position="637"/>
        <end position="725"/>
    </location>
</feature>
<keyword evidence="2" id="KW-0472">Membrane</keyword>
<dbReference type="PANTHER" id="PTHR35083:SF1">
    <property type="entry name" value="RGD1565685 PROTEIN"/>
    <property type="match status" value="1"/>
</dbReference>
<evidence type="ECO:0000259" key="3">
    <source>
        <dbReference type="Pfam" id="PF25000"/>
    </source>
</evidence>
<sequence length="1679" mass="190172">MPTGWTAELDKKEHKNWVTVGCALNITKNGITPLIQRRLDAWYQSLISSPPLHSLSPCTCAGHSSKCATCATWKKELKRLHKSRRPKIFWNNSDRQQWGSPAGAWEIAKVFMPTLGKRKTDVIDANTTDISGLLNLLKWSPVIVPPIKQNVLDEVQDKCRNRWTHAPDQELSDTDVKTIFGLLRSLLNESVFSSDKDAQSSSKDLQDLEQTGLVNALSPEIEALRLLRLSLEYDVSIILNDMDEVKKQGLINREEVCELNEQLSKSANDISDLKENIGVISKTIEDFNLLINERDDLREEFELIKLDLRIILKRFEEEQNATKSRVVCLQKAVSEVKEQVKVLKGDTSRPRFFAPSRQPTFTGRKSDLKWLENNLIAPINSPENVLKSECQTKAVCGLGGCGKTALTVEFAWMNKDYFRGGVFWINGESDDNIRKSVVEMLISLKIQLPKPEDALSTFLSRLADNEFPWLLVVDNTDELTDPVCPEGVKKIFRGAWKRNGNASEKGYILLTTRQNAKETTKFLKQSTADCLNLQCLDDREAASLLEQRTNPEAKSSDPDAINLAKELGCLPLALEQAAAFMSSSPIPCSFQDYLHTYRARKLELLKKHEPTTTFSGEEAEHRLSVRTTWLLNFESVAKKTKAAAKVMHLASYLNPGCIPVEVINPGRPELDDDELRESARSEIDVATILKVLSIYSLFSFDRQSKVLSVHNLVQDVVRDNLSTPEREETLLTAVRVLQFALQEKEENLKKLSNFFAFGKMSEELKKESDVIIGLLSNLRPLKDHMDRELTSSTGTEIPLFIFEGLSLFAFACDLMKNIVLFNELKADLLDFQLKIAGKRGLRIDPDLYLKVMVFSSQSKRNSHAAEAEKLAEEAVQKLVEIENCGHSIGNDTKFAVRQNHASFRSSQKCYEELMELEGLQISEANVADLNISIANAARRVPSPDNFESVLSRYKTALKIVKKIYPSDHPELLRVLQLIIGYLYQEHKIKDALPYAEEIMSFVNSLPRESDWFIKGLVSTLKVLSVFDPCRSYARLVDIFGDRWPSLYTLVIKERSRCIGNKRSGGSEEHLLEVIEGLEKCFHVIFRGCSYEEWLTGNHQVNFCKRIVKMKQLVDDKRRERYGNKYPPTEDDMSFQPLDVREFMADFPVVSKDQYHKLESLLPKELKTNDALQHRKRGEELFVKGNYLGALKCYDQFLALSPSKEEIAEAYYRKAVCLAHCDKRCHSLAAAALAKTLASSEYNSIQEVVEKFGCYDTEVVKTREDLLRATKRGTSNLVIVMMKGRYHLTEPLKLQRDTIIVGHGDVRISTAAKGVPLQMNATTFIEGVKLSPPTANMAKLMEDAKKCLKCGELDEAVAYYTEALTQETTDSAEILALRATAHLKCAKRVKNDANKRDSFLEKALSDSEAAIAADSTCLRGYFNKATSLAKQRRKDEALVASAVYHHLSQGKNIREVTKRYGKIHVFESTRADDLPFIVDSFVCKRSLKKAVVKKDELDSGTAFFYNSEETPHFKICFFEFTTLMAAARMLKDVNNFSSRTLQKCDDPQSAVARKGSSPSRIILIKDGKNFLVSAVVIGKGRLLLKEIEKFLPCPQECRRSVDIGSRESESELDDESFRPTDDERASLPSSLSHLSQTDKIFYRVERRHPKTVLVLKFIIIFVLIFLIPFSSMQYNRPRRH</sequence>
<evidence type="ECO:0000313" key="4">
    <source>
        <dbReference type="EMBL" id="CAH3155985.1"/>
    </source>
</evidence>
<dbReference type="InterPro" id="IPR027897">
    <property type="entry name" value="DUF4559"/>
</dbReference>
<reference evidence="4 5" key="1">
    <citation type="submission" date="2022-05" db="EMBL/GenBank/DDBJ databases">
        <authorList>
            <consortium name="Genoscope - CEA"/>
            <person name="William W."/>
        </authorList>
    </citation>
    <scope>NUCLEOTIDE SEQUENCE [LARGE SCALE GENOMIC DNA]</scope>
</reference>
<feature type="compositionally biased region" description="Basic and acidic residues" evidence="1">
    <location>
        <begin position="1601"/>
        <end position="1624"/>
    </location>
</feature>
<protein>
    <recommendedName>
        <fullName evidence="3">DUF7779 domain-containing protein</fullName>
    </recommendedName>
</protein>
<proteinExistence type="predicted"/>
<evidence type="ECO:0000256" key="2">
    <source>
        <dbReference type="SAM" id="Phobius"/>
    </source>
</evidence>
<dbReference type="Gene3D" id="3.40.50.300">
    <property type="entry name" value="P-loop containing nucleotide triphosphate hydrolases"/>
    <property type="match status" value="1"/>
</dbReference>
<dbReference type="EMBL" id="CALNXJ010000059">
    <property type="protein sequence ID" value="CAH3155985.1"/>
    <property type="molecule type" value="Genomic_DNA"/>
</dbReference>
<evidence type="ECO:0000256" key="1">
    <source>
        <dbReference type="SAM" id="MobiDB-lite"/>
    </source>
</evidence>
<dbReference type="SUPFAM" id="SSF52540">
    <property type="entry name" value="P-loop containing nucleoside triphosphate hydrolases"/>
    <property type="match status" value="1"/>
</dbReference>
<dbReference type="SUPFAM" id="SSF48452">
    <property type="entry name" value="TPR-like"/>
    <property type="match status" value="2"/>
</dbReference>
<organism evidence="4 5">
    <name type="scientific">Pocillopora meandrina</name>
    <dbReference type="NCBI Taxonomy" id="46732"/>
    <lineage>
        <taxon>Eukaryota</taxon>
        <taxon>Metazoa</taxon>
        <taxon>Cnidaria</taxon>
        <taxon>Anthozoa</taxon>
        <taxon>Hexacorallia</taxon>
        <taxon>Scleractinia</taxon>
        <taxon>Astrocoeniina</taxon>
        <taxon>Pocilloporidae</taxon>
        <taxon>Pocillopora</taxon>
    </lineage>
</organism>
<keyword evidence="5" id="KW-1185">Reference proteome</keyword>
<dbReference type="Gene3D" id="1.25.40.10">
    <property type="entry name" value="Tetratricopeptide repeat domain"/>
    <property type="match status" value="3"/>
</dbReference>
<gene>
    <name evidence="4" type="ORF">PMEA_00028288</name>
</gene>
<dbReference type="Proteomes" id="UP001159428">
    <property type="component" value="Unassembled WGS sequence"/>
</dbReference>
<feature type="region of interest" description="Disordered" evidence="1">
    <location>
        <begin position="1601"/>
        <end position="1629"/>
    </location>
</feature>
<feature type="transmembrane region" description="Helical" evidence="2">
    <location>
        <begin position="1652"/>
        <end position="1671"/>
    </location>
</feature>
<keyword evidence="2" id="KW-1133">Transmembrane helix</keyword>